<dbReference type="InterPro" id="IPR029063">
    <property type="entry name" value="SAM-dependent_MTases_sf"/>
</dbReference>
<dbReference type="AlphaFoldDB" id="A0A177CJN9"/>
<reference evidence="10 11" key="1">
    <citation type="submission" date="2016-05" db="EMBL/GenBank/DDBJ databases">
        <title>Comparative analysis of secretome profiles of manganese(II)-oxidizing ascomycete fungi.</title>
        <authorList>
            <consortium name="DOE Joint Genome Institute"/>
            <person name="Zeiner C.A."/>
            <person name="Purvine S.O."/>
            <person name="Zink E.M."/>
            <person name="Wu S."/>
            <person name="Pasa-Tolic L."/>
            <person name="Chaput D.L."/>
            <person name="Haridas S."/>
            <person name="Grigoriev I.V."/>
            <person name="Santelli C.M."/>
            <person name="Hansel C.M."/>
        </authorList>
    </citation>
    <scope>NUCLEOTIDE SEQUENCE [LARGE SCALE GENOMIC DNA]</scope>
    <source>
        <strain evidence="10 11">AP3s5-JAC2a</strain>
    </source>
</reference>
<dbReference type="OrthoDB" id="2013972at2759"/>
<dbReference type="Proteomes" id="UP000077069">
    <property type="component" value="Unassembled WGS sequence"/>
</dbReference>
<comment type="subcellular location">
    <subcellularLocation>
        <location evidence="1">Nucleus</location>
    </subcellularLocation>
</comment>
<evidence type="ECO:0000313" key="10">
    <source>
        <dbReference type="EMBL" id="OAG07754.1"/>
    </source>
</evidence>
<keyword evidence="4" id="KW-0949">S-adenosyl-L-methionine</keyword>
<dbReference type="EMBL" id="KV441551">
    <property type="protein sequence ID" value="OAG07754.1"/>
    <property type="molecule type" value="Genomic_DNA"/>
</dbReference>
<evidence type="ECO:0000256" key="2">
    <source>
        <dbReference type="ARBA" id="ARBA00022603"/>
    </source>
</evidence>
<evidence type="ECO:0000256" key="1">
    <source>
        <dbReference type="ARBA" id="ARBA00004123"/>
    </source>
</evidence>
<dbReference type="InParanoid" id="A0A177CJN9"/>
<evidence type="ECO:0000256" key="5">
    <source>
        <dbReference type="ARBA" id="ARBA00023015"/>
    </source>
</evidence>
<keyword evidence="7" id="KW-0539">Nucleus</keyword>
<keyword evidence="5" id="KW-0805">Transcription regulation</keyword>
<dbReference type="PANTHER" id="PTHR43591:SF30">
    <property type="entry name" value="PROTEIN-METHIONINE METHYLTRANSFERASE LAEA"/>
    <property type="match status" value="1"/>
</dbReference>
<keyword evidence="2 10" id="KW-0489">Methyltransferase</keyword>
<evidence type="ECO:0000313" key="11">
    <source>
        <dbReference type="Proteomes" id="UP000077069"/>
    </source>
</evidence>
<evidence type="ECO:0000256" key="6">
    <source>
        <dbReference type="ARBA" id="ARBA00023163"/>
    </source>
</evidence>
<keyword evidence="11" id="KW-1185">Reference proteome</keyword>
<dbReference type="STRING" id="1460663.A0A177CJN9"/>
<dbReference type="RefSeq" id="XP_018038119.1">
    <property type="nucleotide sequence ID" value="XM_018182829.1"/>
</dbReference>
<name>A0A177CJN9_9PLEO</name>
<dbReference type="GO" id="GO:0005634">
    <property type="term" value="C:nucleus"/>
    <property type="evidence" value="ECO:0007669"/>
    <property type="project" value="UniProtKB-SubCell"/>
</dbReference>
<evidence type="ECO:0000256" key="4">
    <source>
        <dbReference type="ARBA" id="ARBA00022691"/>
    </source>
</evidence>
<dbReference type="Gene3D" id="3.40.50.150">
    <property type="entry name" value="Vaccinia Virus protein VP39"/>
    <property type="match status" value="1"/>
</dbReference>
<evidence type="ECO:0000256" key="9">
    <source>
        <dbReference type="ARBA" id="ARBA00047870"/>
    </source>
</evidence>
<keyword evidence="3 10" id="KW-0808">Transferase</keyword>
<dbReference type="SUPFAM" id="SSF53335">
    <property type="entry name" value="S-adenosyl-L-methionine-dependent methyltransferases"/>
    <property type="match status" value="1"/>
</dbReference>
<organism evidence="10 11">
    <name type="scientific">Paraphaeosphaeria sporulosa</name>
    <dbReference type="NCBI Taxonomy" id="1460663"/>
    <lineage>
        <taxon>Eukaryota</taxon>
        <taxon>Fungi</taxon>
        <taxon>Dikarya</taxon>
        <taxon>Ascomycota</taxon>
        <taxon>Pezizomycotina</taxon>
        <taxon>Dothideomycetes</taxon>
        <taxon>Pleosporomycetidae</taxon>
        <taxon>Pleosporales</taxon>
        <taxon>Massarineae</taxon>
        <taxon>Didymosphaeriaceae</taxon>
        <taxon>Paraphaeosphaeria</taxon>
    </lineage>
</organism>
<evidence type="ECO:0000256" key="7">
    <source>
        <dbReference type="ARBA" id="ARBA00023242"/>
    </source>
</evidence>
<dbReference type="CDD" id="cd02440">
    <property type="entry name" value="AdoMet_MTases"/>
    <property type="match status" value="1"/>
</dbReference>
<evidence type="ECO:0000256" key="8">
    <source>
        <dbReference type="ARBA" id="ARBA00038158"/>
    </source>
</evidence>
<protein>
    <submittedName>
        <fullName evidence="10">Methyltransferase LaeA</fullName>
    </submittedName>
</protein>
<dbReference type="GO" id="GO:0008168">
    <property type="term" value="F:methyltransferase activity"/>
    <property type="evidence" value="ECO:0007669"/>
    <property type="project" value="UniProtKB-KW"/>
</dbReference>
<sequence length="266" mass="31071">MASNGLVVPASHNYEENGRLYHGFRRGLYMYPCDEPEKDRMDIYHKLKYLNSEVYGLDLVNIQPEKIPPNLRFRVPRDYESPWALGEESFDLVHLRMACGSITSWPEMYQKIFTHLKPGSGWIEHVEIDLEPRCDDGTLSPDSHLTQWYNYLADATARVDRPIAYDHRTRQLLQAAGFIDIQETIIRAPYNSWPADPHQRDIGRWYNLGLTEGLEALSAAPFTRVNRWNMNEHVKPLVEAVRREVCNRKIHAYNNIHIWTARRPGQ</sequence>
<dbReference type="GeneID" id="28766315"/>
<gene>
    <name evidence="10" type="ORF">CC84DRAFT_1216663</name>
</gene>
<dbReference type="Pfam" id="PF13489">
    <property type="entry name" value="Methyltransf_23"/>
    <property type="match status" value="1"/>
</dbReference>
<comment type="catalytic activity">
    <reaction evidence="9">
        <text>L-methionyl-[protein] + S-adenosyl-L-methionine = S-methyl-L-methionyl-[protein] + S-adenosyl-L-homocysteine</text>
        <dbReference type="Rhea" id="RHEA:60560"/>
        <dbReference type="Rhea" id="RHEA-COMP:12313"/>
        <dbReference type="Rhea" id="RHEA-COMP:15592"/>
        <dbReference type="ChEBI" id="CHEBI:16044"/>
        <dbReference type="ChEBI" id="CHEBI:57856"/>
        <dbReference type="ChEBI" id="CHEBI:59789"/>
        <dbReference type="ChEBI" id="CHEBI:142742"/>
    </reaction>
    <physiologicalReaction direction="left-to-right" evidence="9">
        <dbReference type="Rhea" id="RHEA:60561"/>
    </physiologicalReaction>
</comment>
<accession>A0A177CJN9</accession>
<dbReference type="PANTHER" id="PTHR43591">
    <property type="entry name" value="METHYLTRANSFERASE"/>
    <property type="match status" value="1"/>
</dbReference>
<proteinExistence type="inferred from homology"/>
<evidence type="ECO:0000256" key="3">
    <source>
        <dbReference type="ARBA" id="ARBA00022679"/>
    </source>
</evidence>
<comment type="similarity">
    <text evidence="8">Belongs to the methyltransferase superfamily. LaeA methyltransferase family.</text>
</comment>
<dbReference type="GO" id="GO:0032259">
    <property type="term" value="P:methylation"/>
    <property type="evidence" value="ECO:0007669"/>
    <property type="project" value="UniProtKB-KW"/>
</dbReference>
<keyword evidence="6" id="KW-0804">Transcription</keyword>